<dbReference type="Pfam" id="PF07963">
    <property type="entry name" value="N_methyl"/>
    <property type="match status" value="1"/>
</dbReference>
<feature type="transmembrane region" description="Helical" evidence="1">
    <location>
        <begin position="12"/>
        <end position="35"/>
    </location>
</feature>
<dbReference type="NCBIfam" id="TIGR02523">
    <property type="entry name" value="type_IV_pilV"/>
    <property type="match status" value="1"/>
</dbReference>
<keyword evidence="1" id="KW-0472">Membrane</keyword>
<evidence type="ECO:0000256" key="1">
    <source>
        <dbReference type="SAM" id="Phobius"/>
    </source>
</evidence>
<proteinExistence type="predicted"/>
<protein>
    <submittedName>
        <fullName evidence="2">Type IV pilus assembly protein PilV</fullName>
    </submittedName>
</protein>
<keyword evidence="1" id="KW-1133">Transmembrane helix</keyword>
<organism evidence="2 3">
    <name type="scientific">Marinagarivorans cellulosilyticus</name>
    <dbReference type="NCBI Taxonomy" id="2721545"/>
    <lineage>
        <taxon>Bacteria</taxon>
        <taxon>Pseudomonadati</taxon>
        <taxon>Pseudomonadota</taxon>
        <taxon>Gammaproteobacteria</taxon>
        <taxon>Cellvibrionales</taxon>
        <taxon>Cellvibrionaceae</taxon>
        <taxon>Marinagarivorans</taxon>
    </lineage>
</organism>
<dbReference type="EMBL" id="AP023086">
    <property type="protein sequence ID" value="BCD97136.1"/>
    <property type="molecule type" value="Genomic_DNA"/>
</dbReference>
<dbReference type="KEGG" id="marq:MARGE09_P1337"/>
<dbReference type="InterPro" id="IPR012902">
    <property type="entry name" value="N_methyl_site"/>
</dbReference>
<dbReference type="RefSeq" id="WP_236986611.1">
    <property type="nucleotide sequence ID" value="NZ_AP023086.1"/>
</dbReference>
<accession>A0AAN1WGF2</accession>
<keyword evidence="1" id="KW-0812">Transmembrane</keyword>
<dbReference type="AlphaFoldDB" id="A0AAN1WGF2"/>
<dbReference type="Proteomes" id="UP001320119">
    <property type="component" value="Chromosome"/>
</dbReference>
<evidence type="ECO:0000313" key="3">
    <source>
        <dbReference type="Proteomes" id="UP001320119"/>
    </source>
</evidence>
<name>A0AAN1WGF2_9GAMM</name>
<sequence>MQLTSCFYKPKAKGFGLIEVLVALLVFAGGVLGIASMQLNGLGMIANSNALSIAVLGANDMADRMRANPLGTEAGAYNAIDGSESLAECTVCTPQQIAQIDAYRIKEQLSANLSNAALSVANVGNDMYTISISWTEKVKQSSETKTHRFTFLPYNP</sequence>
<reference evidence="2 3" key="1">
    <citation type="journal article" date="2022" name="IScience">
        <title>An ultrasensitive nanofiber-based assay for enzymatic hydrolysis and deep-sea microbial degradation of cellulose.</title>
        <authorList>
            <person name="Tsudome M."/>
            <person name="Tachioka M."/>
            <person name="Miyazaki M."/>
            <person name="Uchimura K."/>
            <person name="Tsuda M."/>
            <person name="Takaki Y."/>
            <person name="Deguchi S."/>
        </authorList>
    </citation>
    <scope>NUCLEOTIDE SEQUENCE [LARGE SCALE GENOMIC DNA]</scope>
    <source>
        <strain evidence="2 3">GE09</strain>
    </source>
</reference>
<dbReference type="InterPro" id="IPR013362">
    <property type="entry name" value="Pilus_4_PilV"/>
</dbReference>
<evidence type="ECO:0000313" key="2">
    <source>
        <dbReference type="EMBL" id="BCD97136.1"/>
    </source>
</evidence>
<dbReference type="NCBIfam" id="TIGR02532">
    <property type="entry name" value="IV_pilin_GFxxxE"/>
    <property type="match status" value="1"/>
</dbReference>
<keyword evidence="3" id="KW-1185">Reference proteome</keyword>
<gene>
    <name evidence="2" type="ORF">MARGE09_P1337</name>
</gene>